<feature type="binding site" evidence="11">
    <location>
        <position position="191"/>
    </location>
    <ligand>
        <name>FMN</name>
        <dbReference type="ChEBI" id="CHEBI:58210"/>
    </ligand>
</feature>
<keyword evidence="2 11" id="KW-0963">Cytoplasm</keyword>
<dbReference type="Pfam" id="PF01070">
    <property type="entry name" value="FMN_dh"/>
    <property type="match status" value="1"/>
</dbReference>
<evidence type="ECO:0000256" key="1">
    <source>
        <dbReference type="ARBA" id="ARBA00001917"/>
    </source>
</evidence>
<dbReference type="EC" id="5.3.3.2" evidence="11"/>
<dbReference type="InterPro" id="IPR011179">
    <property type="entry name" value="IPdP_isomerase"/>
</dbReference>
<keyword evidence="7 11" id="KW-0521">NADP</keyword>
<feature type="binding site" evidence="11">
    <location>
        <position position="160"/>
    </location>
    <ligand>
        <name>Mg(2+)</name>
        <dbReference type="ChEBI" id="CHEBI:18420"/>
    </ligand>
</feature>
<dbReference type="AlphaFoldDB" id="A0AAN1XS96"/>
<dbReference type="GO" id="GO:0008299">
    <property type="term" value="P:isoprenoid biosynthetic process"/>
    <property type="evidence" value="ECO:0007669"/>
    <property type="project" value="UniProtKB-UniRule"/>
</dbReference>
<feature type="binding site" evidence="11">
    <location>
        <position position="124"/>
    </location>
    <ligand>
        <name>FMN</name>
        <dbReference type="ChEBI" id="CHEBI:58210"/>
    </ligand>
</feature>
<evidence type="ECO:0000256" key="2">
    <source>
        <dbReference type="ARBA" id="ARBA00022490"/>
    </source>
</evidence>
<feature type="binding site" evidence="11">
    <location>
        <begin position="271"/>
        <end position="273"/>
    </location>
    <ligand>
        <name>FMN</name>
        <dbReference type="ChEBI" id="CHEBI:58210"/>
    </ligand>
</feature>
<organism evidence="13 14">
    <name type="scientific">Vulcanimicrobium alpinum</name>
    <dbReference type="NCBI Taxonomy" id="3016050"/>
    <lineage>
        <taxon>Bacteria</taxon>
        <taxon>Bacillati</taxon>
        <taxon>Vulcanimicrobiota</taxon>
        <taxon>Vulcanimicrobiia</taxon>
        <taxon>Vulcanimicrobiales</taxon>
        <taxon>Vulcanimicrobiaceae</taxon>
        <taxon>Vulcanimicrobium</taxon>
    </lineage>
</organism>
<protein>
    <recommendedName>
        <fullName evidence="11">Isopentenyl-diphosphate delta-isomerase</fullName>
        <shortName evidence="11">IPP isomerase</shortName>
        <ecNumber evidence="11">5.3.3.2</ecNumber>
    </recommendedName>
    <alternativeName>
        <fullName evidence="11">Isopentenyl diphosphate:dimethylallyl diphosphate isomerase</fullName>
    </alternativeName>
    <alternativeName>
        <fullName evidence="11">Isopentenyl pyrophosphate isomerase</fullName>
    </alternativeName>
    <alternativeName>
        <fullName evidence="11">Type 2 isopentenyl diphosphate isomerase</fullName>
        <shortName evidence="11">IDI-2</shortName>
    </alternativeName>
</protein>
<dbReference type="KEGG" id="vab:WPS_01250"/>
<feature type="binding site" evidence="11">
    <location>
        <begin position="96"/>
        <end position="98"/>
    </location>
    <ligand>
        <name>substrate</name>
    </ligand>
</feature>
<dbReference type="Gene3D" id="3.20.20.70">
    <property type="entry name" value="Aldolase class I"/>
    <property type="match status" value="1"/>
</dbReference>
<dbReference type="Proteomes" id="UP001317532">
    <property type="component" value="Chromosome"/>
</dbReference>
<evidence type="ECO:0000256" key="11">
    <source>
        <dbReference type="HAMAP-Rule" id="MF_00354"/>
    </source>
</evidence>
<dbReference type="GO" id="GO:0016491">
    <property type="term" value="F:oxidoreductase activity"/>
    <property type="evidence" value="ECO:0007669"/>
    <property type="project" value="InterPro"/>
</dbReference>
<dbReference type="InterPro" id="IPR013785">
    <property type="entry name" value="Aldolase_TIM"/>
</dbReference>
<dbReference type="CDD" id="cd02811">
    <property type="entry name" value="IDI-2_FMN"/>
    <property type="match status" value="1"/>
</dbReference>
<feature type="domain" description="FMN-dependent dehydrogenase" evidence="12">
    <location>
        <begin position="176"/>
        <end position="336"/>
    </location>
</feature>
<feature type="binding site" evidence="11">
    <location>
        <begin position="8"/>
        <end position="9"/>
    </location>
    <ligand>
        <name>substrate</name>
    </ligand>
</feature>
<dbReference type="InterPro" id="IPR000262">
    <property type="entry name" value="FMN-dep_DH"/>
</dbReference>
<comment type="cofactor">
    <cofactor evidence="11">
        <name>NADPH</name>
        <dbReference type="ChEBI" id="CHEBI:57783"/>
    </cofactor>
</comment>
<feature type="binding site" evidence="11">
    <location>
        <begin position="66"/>
        <end position="68"/>
    </location>
    <ligand>
        <name>FMN</name>
        <dbReference type="ChEBI" id="CHEBI:58210"/>
    </ligand>
</feature>
<dbReference type="GO" id="GO:0070402">
    <property type="term" value="F:NADPH binding"/>
    <property type="evidence" value="ECO:0007669"/>
    <property type="project" value="UniProtKB-UniRule"/>
</dbReference>
<keyword evidence="9 11" id="KW-0413">Isomerase</keyword>
<dbReference type="PIRSF" id="PIRSF003314">
    <property type="entry name" value="IPP_isomerase"/>
    <property type="match status" value="1"/>
</dbReference>
<feature type="binding site" evidence="11">
    <location>
        <position position="221"/>
    </location>
    <ligand>
        <name>FMN</name>
        <dbReference type="ChEBI" id="CHEBI:58210"/>
    </ligand>
</feature>
<dbReference type="PANTHER" id="PTHR43665">
    <property type="entry name" value="ISOPENTENYL-DIPHOSPHATE DELTA-ISOMERASE"/>
    <property type="match status" value="1"/>
</dbReference>
<comment type="caution">
    <text evidence="11">Lacks conserved residue(s) required for the propagation of feature annotation.</text>
</comment>
<feature type="binding site" evidence="11">
    <location>
        <position position="65"/>
    </location>
    <ligand>
        <name>FMN</name>
        <dbReference type="ChEBI" id="CHEBI:58210"/>
    </ligand>
</feature>
<evidence type="ECO:0000256" key="5">
    <source>
        <dbReference type="ARBA" id="ARBA00022723"/>
    </source>
</evidence>
<feature type="binding site" evidence="11">
    <location>
        <position position="159"/>
    </location>
    <ligand>
        <name>substrate</name>
    </ligand>
</feature>
<dbReference type="GO" id="GO:0000287">
    <property type="term" value="F:magnesium ion binding"/>
    <property type="evidence" value="ECO:0007669"/>
    <property type="project" value="UniProtKB-UniRule"/>
</dbReference>
<keyword evidence="3 11" id="KW-0285">Flavoprotein</keyword>
<evidence type="ECO:0000256" key="9">
    <source>
        <dbReference type="ARBA" id="ARBA00023235"/>
    </source>
</evidence>
<evidence type="ECO:0000256" key="7">
    <source>
        <dbReference type="ARBA" id="ARBA00022857"/>
    </source>
</evidence>
<feature type="binding site" evidence="11">
    <location>
        <begin position="292"/>
        <end position="293"/>
    </location>
    <ligand>
        <name>FMN</name>
        <dbReference type="ChEBI" id="CHEBI:58210"/>
    </ligand>
</feature>
<keyword evidence="6 11" id="KW-0460">Magnesium</keyword>
<evidence type="ECO:0000256" key="6">
    <source>
        <dbReference type="ARBA" id="ARBA00022842"/>
    </source>
</evidence>
<evidence type="ECO:0000256" key="10">
    <source>
        <dbReference type="ARBA" id="ARBA00025810"/>
    </source>
</evidence>
<evidence type="ECO:0000256" key="4">
    <source>
        <dbReference type="ARBA" id="ARBA00022643"/>
    </source>
</evidence>
<comment type="subcellular location">
    <subcellularLocation>
        <location evidence="11">Cytoplasm</location>
    </subcellularLocation>
</comment>
<keyword evidence="14" id="KW-1185">Reference proteome</keyword>
<keyword evidence="8 11" id="KW-0414">Isoprene biosynthesis</keyword>
<sequence>MGESTEQRKSRHLDVCLDEDVASRLDAGWSAVRLRHEALPEIALADVDVAATFLGHPLRTPLLISSMTGGTPRAASINRRLAVSAEAAGVAFALGSGRAMLEDAALRATFDVRPVAPKVVLFANLGAVQLNYGVTVDAARRLVDDLGADGLYLHLNPLQEAIQRDGDTNFRRLEPKIAALCAALEVPVIVKSVGSGIAPSTAARLVGCGAAAIDVAGAGGTSWALVEGRRAGDARRERIAEAFGDWGHPTPRATAALRAALPSTPLVASGGIRDGVQVAKALALGADLAGLALPFLRAAETSEAACAELIDELVTGLRIAMFATGSRSVADLREALV</sequence>
<comment type="function">
    <text evidence="11">Involved in the biosynthesis of isoprenoids. Catalyzes the 1,3-allylic rearrangement of the homoallylic substrate isopentenyl (IPP) to its allylic isomer, dimethylallyl diphosphate (DMAPP).</text>
</comment>
<evidence type="ECO:0000256" key="8">
    <source>
        <dbReference type="ARBA" id="ARBA00023229"/>
    </source>
</evidence>
<accession>A0AAN1XS96</accession>
<comment type="cofactor">
    <cofactor evidence="11">
        <name>Mg(2+)</name>
        <dbReference type="ChEBI" id="CHEBI:18420"/>
    </cofactor>
</comment>
<keyword evidence="5 11" id="KW-0479">Metal-binding</keyword>
<dbReference type="GO" id="GO:0004452">
    <property type="term" value="F:isopentenyl-diphosphate delta-isomerase activity"/>
    <property type="evidence" value="ECO:0007669"/>
    <property type="project" value="UniProtKB-UniRule"/>
</dbReference>
<evidence type="ECO:0000256" key="3">
    <source>
        <dbReference type="ARBA" id="ARBA00022630"/>
    </source>
</evidence>
<keyword evidence="4 11" id="KW-0288">FMN</keyword>
<comment type="similarity">
    <text evidence="11">Belongs to the IPP isomerase type 2 family.</text>
</comment>
<dbReference type="SUPFAM" id="SSF51395">
    <property type="entry name" value="FMN-linked oxidoreductases"/>
    <property type="match status" value="1"/>
</dbReference>
<dbReference type="GO" id="GO:0010181">
    <property type="term" value="F:FMN binding"/>
    <property type="evidence" value="ECO:0007669"/>
    <property type="project" value="UniProtKB-UniRule"/>
</dbReference>
<dbReference type="HAMAP" id="MF_00354">
    <property type="entry name" value="Idi_2"/>
    <property type="match status" value="1"/>
</dbReference>
<evidence type="ECO:0000259" key="12">
    <source>
        <dbReference type="Pfam" id="PF01070"/>
    </source>
</evidence>
<comment type="catalytic activity">
    <reaction evidence="11">
        <text>isopentenyl diphosphate = dimethylallyl diphosphate</text>
        <dbReference type="Rhea" id="RHEA:23284"/>
        <dbReference type="ChEBI" id="CHEBI:57623"/>
        <dbReference type="ChEBI" id="CHEBI:128769"/>
        <dbReference type="EC" id="5.3.3.2"/>
    </reaction>
</comment>
<feature type="binding site" evidence="11">
    <location>
        <position position="96"/>
    </location>
    <ligand>
        <name>FMN</name>
        <dbReference type="ChEBI" id="CHEBI:58210"/>
    </ligand>
</feature>
<dbReference type="RefSeq" id="WP_317995938.1">
    <property type="nucleotide sequence ID" value="NZ_AP025523.1"/>
</dbReference>
<comment type="cofactor">
    <cofactor evidence="1 11">
        <name>FMN</name>
        <dbReference type="ChEBI" id="CHEBI:58210"/>
    </cofactor>
</comment>
<reference evidence="13 14" key="1">
    <citation type="journal article" date="2022" name="ISME Commun">
        <title>Vulcanimicrobium alpinus gen. nov. sp. nov., the first cultivated representative of the candidate phylum 'Eremiobacterota', is a metabolically versatile aerobic anoxygenic phototroph.</title>
        <authorList>
            <person name="Yabe S."/>
            <person name="Muto K."/>
            <person name="Abe K."/>
            <person name="Yokota A."/>
            <person name="Staudigel H."/>
            <person name="Tebo B.M."/>
        </authorList>
    </citation>
    <scope>NUCLEOTIDE SEQUENCE [LARGE SCALE GENOMIC DNA]</scope>
    <source>
        <strain evidence="13 14">WC8-2</strain>
    </source>
</reference>
<dbReference type="EMBL" id="AP025523">
    <property type="protein sequence ID" value="BDE04849.1"/>
    <property type="molecule type" value="Genomic_DNA"/>
</dbReference>
<evidence type="ECO:0000313" key="14">
    <source>
        <dbReference type="Proteomes" id="UP001317532"/>
    </source>
</evidence>
<proteinExistence type="inferred from homology"/>
<evidence type="ECO:0000313" key="13">
    <source>
        <dbReference type="EMBL" id="BDE04849.1"/>
    </source>
</evidence>
<dbReference type="PANTHER" id="PTHR43665:SF1">
    <property type="entry name" value="ISOPENTENYL-DIPHOSPHATE DELTA-ISOMERASE"/>
    <property type="match status" value="1"/>
</dbReference>
<gene>
    <name evidence="11 13" type="primary">fni</name>
    <name evidence="13" type="ORF">WPS_01250</name>
</gene>
<dbReference type="NCBIfam" id="TIGR02151">
    <property type="entry name" value="IPP_isom_2"/>
    <property type="match status" value="1"/>
</dbReference>
<comment type="subunit">
    <text evidence="10 11">Homooctamer. Dimer of tetramers.</text>
</comment>
<dbReference type="GO" id="GO:0005737">
    <property type="term" value="C:cytoplasm"/>
    <property type="evidence" value="ECO:0007669"/>
    <property type="project" value="UniProtKB-SubCell"/>
</dbReference>
<name>A0AAN1XS96_UNVUL</name>